<dbReference type="Proteomes" id="UP000563524">
    <property type="component" value="Unassembled WGS sequence"/>
</dbReference>
<dbReference type="SUPFAM" id="SSF51735">
    <property type="entry name" value="NAD(P)-binding Rossmann-fold domains"/>
    <property type="match status" value="1"/>
</dbReference>
<dbReference type="EMBL" id="JACHOB010000001">
    <property type="protein sequence ID" value="MBB4658348.1"/>
    <property type="molecule type" value="Genomic_DNA"/>
</dbReference>
<dbReference type="PANTHER" id="PTHR22604">
    <property type="entry name" value="OXIDOREDUCTASES"/>
    <property type="match status" value="1"/>
</dbReference>
<evidence type="ECO:0000259" key="4">
    <source>
        <dbReference type="Pfam" id="PF22725"/>
    </source>
</evidence>
<dbReference type="InterPro" id="IPR036291">
    <property type="entry name" value="NAD(P)-bd_dom_sf"/>
</dbReference>
<protein>
    <submittedName>
        <fullName evidence="5">Putative dehydrogenase</fullName>
    </submittedName>
</protein>
<dbReference type="Gene3D" id="3.30.360.10">
    <property type="entry name" value="Dihydrodipicolinate Reductase, domain 2"/>
    <property type="match status" value="1"/>
</dbReference>
<dbReference type="GO" id="GO:0000166">
    <property type="term" value="F:nucleotide binding"/>
    <property type="evidence" value="ECO:0007669"/>
    <property type="project" value="InterPro"/>
</dbReference>
<dbReference type="SUPFAM" id="SSF55347">
    <property type="entry name" value="Glyceraldehyde-3-phosphate dehydrogenase-like, C-terminal domain"/>
    <property type="match status" value="1"/>
</dbReference>
<keyword evidence="2" id="KW-0560">Oxidoreductase</keyword>
<feature type="domain" description="Gfo/Idh/MocA-like oxidoreductase N-terminal" evidence="3">
    <location>
        <begin position="5"/>
        <end position="122"/>
    </location>
</feature>
<evidence type="ECO:0000256" key="1">
    <source>
        <dbReference type="ARBA" id="ARBA00010928"/>
    </source>
</evidence>
<name>A0A840I2D0_9PROT</name>
<keyword evidence="6" id="KW-1185">Reference proteome</keyword>
<dbReference type="InterPro" id="IPR000683">
    <property type="entry name" value="Gfo/Idh/MocA-like_OxRdtase_N"/>
</dbReference>
<evidence type="ECO:0000256" key="2">
    <source>
        <dbReference type="ARBA" id="ARBA00023002"/>
    </source>
</evidence>
<evidence type="ECO:0000313" key="6">
    <source>
        <dbReference type="Proteomes" id="UP000563524"/>
    </source>
</evidence>
<evidence type="ECO:0000313" key="5">
    <source>
        <dbReference type="EMBL" id="MBB4658348.1"/>
    </source>
</evidence>
<dbReference type="GO" id="GO:0016491">
    <property type="term" value="F:oxidoreductase activity"/>
    <property type="evidence" value="ECO:0007669"/>
    <property type="project" value="UniProtKB-KW"/>
</dbReference>
<sequence>MTEPLRIGLLGAARITPKAVVKPAMDRDDVVLKAVAARDEEKARAFAAAHGVERHTTYDALIEADDVDLVYNALPVSEHAPMTIRALEAGKHVLCEKPFAMNLAEAESVLAAAKASDRRVVEAFHHRYHPAFETYLSWIADDRIGPVKKVRSVFTVPIPDKDGEIRYRPELGGGAMRDLGCYALAWAIAVFGEAPERVTARATTAPSGVDDAMRVELVFPSGGEAELNCDMRPETVRMAAIFAEGERGQAGFVNPVAPHQGAALSWHAQGEAGTAPIAEGTTYDHQLAALVDALRSGAPLPTEGQAILDQQRALDAAYQSAGLGALLNAGAA</sequence>
<dbReference type="Gene3D" id="3.40.50.720">
    <property type="entry name" value="NAD(P)-binding Rossmann-like Domain"/>
    <property type="match status" value="1"/>
</dbReference>
<dbReference type="PANTHER" id="PTHR22604:SF105">
    <property type="entry name" value="TRANS-1,2-DIHYDROBENZENE-1,2-DIOL DEHYDROGENASE"/>
    <property type="match status" value="1"/>
</dbReference>
<organism evidence="5 6">
    <name type="scientific">Parvularcula dongshanensis</name>
    <dbReference type="NCBI Taxonomy" id="1173995"/>
    <lineage>
        <taxon>Bacteria</taxon>
        <taxon>Pseudomonadati</taxon>
        <taxon>Pseudomonadota</taxon>
        <taxon>Alphaproteobacteria</taxon>
        <taxon>Parvularculales</taxon>
        <taxon>Parvularculaceae</taxon>
        <taxon>Parvularcula</taxon>
    </lineage>
</organism>
<dbReference type="Pfam" id="PF01408">
    <property type="entry name" value="GFO_IDH_MocA"/>
    <property type="match status" value="1"/>
</dbReference>
<evidence type="ECO:0000259" key="3">
    <source>
        <dbReference type="Pfam" id="PF01408"/>
    </source>
</evidence>
<accession>A0A840I2D0</accession>
<comment type="caution">
    <text evidence="5">The sequence shown here is derived from an EMBL/GenBank/DDBJ whole genome shotgun (WGS) entry which is preliminary data.</text>
</comment>
<dbReference type="InterPro" id="IPR050984">
    <property type="entry name" value="Gfo/Idh/MocA_domain"/>
</dbReference>
<gene>
    <name evidence="5" type="ORF">GGQ59_000848</name>
</gene>
<dbReference type="InterPro" id="IPR055170">
    <property type="entry name" value="GFO_IDH_MocA-like_dom"/>
</dbReference>
<dbReference type="RefSeq" id="WP_183816107.1">
    <property type="nucleotide sequence ID" value="NZ_JACHOB010000001.1"/>
</dbReference>
<comment type="similarity">
    <text evidence="1">Belongs to the Gfo/Idh/MocA family.</text>
</comment>
<proteinExistence type="inferred from homology"/>
<dbReference type="AlphaFoldDB" id="A0A840I2D0"/>
<feature type="domain" description="GFO/IDH/MocA-like oxidoreductase" evidence="4">
    <location>
        <begin position="137"/>
        <end position="234"/>
    </location>
</feature>
<reference evidence="5 6" key="1">
    <citation type="submission" date="2020-08" db="EMBL/GenBank/DDBJ databases">
        <title>Genomic Encyclopedia of Type Strains, Phase IV (KMG-IV): sequencing the most valuable type-strain genomes for metagenomic binning, comparative biology and taxonomic classification.</title>
        <authorList>
            <person name="Goeker M."/>
        </authorList>
    </citation>
    <scope>NUCLEOTIDE SEQUENCE [LARGE SCALE GENOMIC DNA]</scope>
    <source>
        <strain evidence="5 6">DSM 102850</strain>
    </source>
</reference>
<dbReference type="Pfam" id="PF22725">
    <property type="entry name" value="GFO_IDH_MocA_C3"/>
    <property type="match status" value="1"/>
</dbReference>